<dbReference type="InterPro" id="IPR000192">
    <property type="entry name" value="Aminotrans_V_dom"/>
</dbReference>
<evidence type="ECO:0000256" key="1">
    <source>
        <dbReference type="SAM" id="MobiDB-lite"/>
    </source>
</evidence>
<keyword evidence="4" id="KW-1185">Reference proteome</keyword>
<feature type="region of interest" description="Disordered" evidence="1">
    <location>
        <begin position="1"/>
        <end position="24"/>
    </location>
</feature>
<keyword evidence="3" id="KW-0808">Transferase</keyword>
<protein>
    <submittedName>
        <fullName evidence="3">Aminotransferase class V-fold PLP-dependent enzyme</fullName>
    </submittedName>
</protein>
<proteinExistence type="predicted"/>
<reference evidence="4" key="1">
    <citation type="journal article" date="2019" name="Int. J. Syst. Evol. Microbiol.">
        <title>The Global Catalogue of Microorganisms (GCM) 10K type strain sequencing project: providing services to taxonomists for standard genome sequencing and annotation.</title>
        <authorList>
            <consortium name="The Broad Institute Genomics Platform"/>
            <consortium name="The Broad Institute Genome Sequencing Center for Infectious Disease"/>
            <person name="Wu L."/>
            <person name="Ma J."/>
        </authorList>
    </citation>
    <scope>NUCLEOTIDE SEQUENCE [LARGE SCALE GENOMIC DNA]</scope>
    <source>
        <strain evidence="4">CGMCC 4.1469</strain>
    </source>
</reference>
<dbReference type="EMBL" id="JBHSOD010000003">
    <property type="protein sequence ID" value="MFC5884270.1"/>
    <property type="molecule type" value="Genomic_DNA"/>
</dbReference>
<dbReference type="RefSeq" id="WP_313762400.1">
    <property type="nucleotide sequence ID" value="NZ_BAAAVH010000050.1"/>
</dbReference>
<evidence type="ECO:0000313" key="4">
    <source>
        <dbReference type="Proteomes" id="UP001596067"/>
    </source>
</evidence>
<accession>A0ABW1EQZ4</accession>
<dbReference type="Pfam" id="PF00266">
    <property type="entry name" value="Aminotran_5"/>
    <property type="match status" value="1"/>
</dbReference>
<comment type="caution">
    <text evidence="3">The sequence shown here is derived from an EMBL/GenBank/DDBJ whole genome shotgun (WGS) entry which is preliminary data.</text>
</comment>
<dbReference type="InterPro" id="IPR015422">
    <property type="entry name" value="PyrdxlP-dep_Trfase_small"/>
</dbReference>
<evidence type="ECO:0000259" key="2">
    <source>
        <dbReference type="Pfam" id="PF00266"/>
    </source>
</evidence>
<dbReference type="SUPFAM" id="SSF53383">
    <property type="entry name" value="PLP-dependent transferases"/>
    <property type="match status" value="1"/>
</dbReference>
<dbReference type="Proteomes" id="UP001596067">
    <property type="component" value="Unassembled WGS sequence"/>
</dbReference>
<organism evidence="3 4">
    <name type="scientific">Kitasatospora aburaviensis</name>
    <dbReference type="NCBI Taxonomy" id="67265"/>
    <lineage>
        <taxon>Bacteria</taxon>
        <taxon>Bacillati</taxon>
        <taxon>Actinomycetota</taxon>
        <taxon>Actinomycetes</taxon>
        <taxon>Kitasatosporales</taxon>
        <taxon>Streptomycetaceae</taxon>
        <taxon>Kitasatospora</taxon>
    </lineage>
</organism>
<dbReference type="PANTHER" id="PTHR43686">
    <property type="entry name" value="SULFURTRANSFERASE-RELATED"/>
    <property type="match status" value="1"/>
</dbReference>
<dbReference type="GO" id="GO:0008483">
    <property type="term" value="F:transaminase activity"/>
    <property type="evidence" value="ECO:0007669"/>
    <property type="project" value="UniProtKB-KW"/>
</dbReference>
<dbReference type="Gene3D" id="3.90.1150.10">
    <property type="entry name" value="Aspartate Aminotransferase, domain 1"/>
    <property type="match status" value="1"/>
</dbReference>
<feature type="domain" description="Aminotransferase class V" evidence="2">
    <location>
        <begin position="59"/>
        <end position="478"/>
    </location>
</feature>
<evidence type="ECO:0000313" key="3">
    <source>
        <dbReference type="EMBL" id="MFC5884270.1"/>
    </source>
</evidence>
<dbReference type="Gene3D" id="3.40.640.10">
    <property type="entry name" value="Type I PLP-dependent aspartate aminotransferase-like (Major domain)"/>
    <property type="match status" value="1"/>
</dbReference>
<name>A0ABW1EQZ4_9ACTN</name>
<feature type="compositionally biased region" description="Low complexity" evidence="1">
    <location>
        <begin position="15"/>
        <end position="24"/>
    </location>
</feature>
<keyword evidence="3" id="KW-0032">Aminotransferase</keyword>
<sequence length="608" mass="65829">MITFSSHCSERHRPTVGPTVAGPAPADTAAADLLTRIQAGLIGEGDLLDGPYGPRRITYADHTASGRPLDFVEDFVRDAVLPRYANTHTESSGNGLRTGRLREEARALIHRAVGAGDDHAVLFCGSGATGAVDRLVALLDLRSPSRRSRRYGAGLPEHDRPVVFVGPHEHHSNELPWRESAADVVVIREGADGRLDEDDLRARLLLHAHRPLRVGSFSAASNVTGILADTDRISALLHAYGALACWDFATAGPYLPIRVAESAPGRGDHKDAVFLSPHKFVGGPQTPGVLVVHRDLLVGPVPTVPGGGTVSYVGPVDHDYVGDPVAREEGGTPAVVESIRAGLVFALKEDVGTRLIQEREEAAWARVRDGWGRHPGLRLLGRTDVPRLPVVSFLVRDRHRPDRYLHHNFVTAVLNDLFGIQARGGCSCAGPYGHRLLGIDAERSSGFHEVIVRQGFEGIKPGWTRVSFPYFTTDEALEYVLAAVELVASDGHRLLPDYAFDPRTGLWRHRSRPAGEPGVRLADFRDRPWRRSWTATAPGRPPGALPEQLEQARALLAERPEPPAEAAPDTSTGAPNGLPVGFEALRWFPLLPVNLLPPDAAVRHGHGS</sequence>
<dbReference type="PANTHER" id="PTHR43686:SF1">
    <property type="entry name" value="AMINOTRAN_5 DOMAIN-CONTAINING PROTEIN"/>
    <property type="match status" value="1"/>
</dbReference>
<gene>
    <name evidence="3" type="ORF">ACFP0N_04615</name>
</gene>
<dbReference type="InterPro" id="IPR015421">
    <property type="entry name" value="PyrdxlP-dep_Trfase_major"/>
</dbReference>
<dbReference type="InterPro" id="IPR015424">
    <property type="entry name" value="PyrdxlP-dep_Trfase"/>
</dbReference>